<evidence type="ECO:0000313" key="1">
    <source>
        <dbReference type="EMBL" id="RVW22293.1"/>
    </source>
</evidence>
<evidence type="ECO:0000313" key="3">
    <source>
        <dbReference type="Proteomes" id="UP000288805"/>
    </source>
</evidence>
<dbReference type="PANTHER" id="PTHR34461">
    <property type="entry name" value="EXPRESSED PROTEIN"/>
    <property type="match status" value="1"/>
</dbReference>
<dbReference type="EMBL" id="QGNW01002240">
    <property type="protein sequence ID" value="RVW22293.1"/>
    <property type="molecule type" value="Genomic_DNA"/>
</dbReference>
<sequence length="77" mass="8923">MQILEQSFVLKKLEEFSLVKDACEKASNAAELAKERLKQMNYDLNIHCRITCLQRPRVTFSNYVNEKVITKTSLSSK</sequence>
<dbReference type="EMBL" id="QGNW01000465">
    <property type="protein sequence ID" value="RVW70409.1"/>
    <property type="molecule type" value="Genomic_DNA"/>
</dbReference>
<organism evidence="1 3">
    <name type="scientific">Vitis vinifera</name>
    <name type="common">Grape</name>
    <dbReference type="NCBI Taxonomy" id="29760"/>
    <lineage>
        <taxon>Eukaryota</taxon>
        <taxon>Viridiplantae</taxon>
        <taxon>Streptophyta</taxon>
        <taxon>Embryophyta</taxon>
        <taxon>Tracheophyta</taxon>
        <taxon>Spermatophyta</taxon>
        <taxon>Magnoliopsida</taxon>
        <taxon>eudicotyledons</taxon>
        <taxon>Gunneridae</taxon>
        <taxon>Pentapetalae</taxon>
        <taxon>rosids</taxon>
        <taxon>Vitales</taxon>
        <taxon>Vitaceae</taxon>
        <taxon>Viteae</taxon>
        <taxon>Vitis</taxon>
    </lineage>
</organism>
<protein>
    <submittedName>
        <fullName evidence="1">Uncharacterized protein</fullName>
    </submittedName>
</protein>
<dbReference type="PANTHER" id="PTHR34461:SF4">
    <property type="entry name" value="OS01G0101800 PROTEIN"/>
    <property type="match status" value="1"/>
</dbReference>
<proteinExistence type="predicted"/>
<reference evidence="1 3" key="1">
    <citation type="journal article" date="2018" name="PLoS Genet.">
        <title>Population sequencing reveals clonal diversity and ancestral inbreeding in the grapevine cultivar Chardonnay.</title>
        <authorList>
            <person name="Roach M.J."/>
            <person name="Johnson D.L."/>
            <person name="Bohlmann J."/>
            <person name="van Vuuren H.J."/>
            <person name="Jones S.J."/>
            <person name="Pretorius I.S."/>
            <person name="Schmidt S.A."/>
            <person name="Borneman A.R."/>
        </authorList>
    </citation>
    <scope>NUCLEOTIDE SEQUENCE [LARGE SCALE GENOMIC DNA]</scope>
    <source>
        <strain evidence="3">cv. Chardonnay</strain>
        <strain evidence="1">I10V1</strain>
        <tissue evidence="1">Leaf</tissue>
    </source>
</reference>
<dbReference type="Proteomes" id="UP000288805">
    <property type="component" value="Unassembled WGS sequence"/>
</dbReference>
<gene>
    <name evidence="2" type="ORF">CK203_056718</name>
    <name evidence="1" type="ORF">CK203_107781</name>
</gene>
<evidence type="ECO:0000313" key="2">
    <source>
        <dbReference type="EMBL" id="RVW70409.1"/>
    </source>
</evidence>
<name>A0A438CGE8_VITVI</name>
<dbReference type="AlphaFoldDB" id="A0A438CGE8"/>
<accession>A0A438CGE8</accession>
<comment type="caution">
    <text evidence="1">The sequence shown here is derived from an EMBL/GenBank/DDBJ whole genome shotgun (WGS) entry which is preliminary data.</text>
</comment>